<gene>
    <name evidence="2" type="ORF">E2C01_064855</name>
</gene>
<feature type="compositionally biased region" description="Pro residues" evidence="1">
    <location>
        <begin position="26"/>
        <end position="42"/>
    </location>
</feature>
<dbReference type="AlphaFoldDB" id="A0A5B7HCY3"/>
<dbReference type="EMBL" id="VSRR010031424">
    <property type="protein sequence ID" value="MPC70601.1"/>
    <property type="molecule type" value="Genomic_DNA"/>
</dbReference>
<name>A0A5B7HCY3_PORTR</name>
<evidence type="ECO:0000313" key="2">
    <source>
        <dbReference type="EMBL" id="MPC70601.1"/>
    </source>
</evidence>
<comment type="caution">
    <text evidence="2">The sequence shown here is derived from an EMBL/GenBank/DDBJ whole genome shotgun (WGS) entry which is preliminary data.</text>
</comment>
<evidence type="ECO:0000313" key="3">
    <source>
        <dbReference type="Proteomes" id="UP000324222"/>
    </source>
</evidence>
<accession>A0A5B7HCY3</accession>
<sequence>MPGNPHHTTTPASYIERIFSSTHFTPPRPAQPRPAPPRPPTAPLLHQNDSPAHCHRRYQRTAAITTTTTSKNS</sequence>
<proteinExistence type="predicted"/>
<evidence type="ECO:0000256" key="1">
    <source>
        <dbReference type="SAM" id="MobiDB-lite"/>
    </source>
</evidence>
<feature type="region of interest" description="Disordered" evidence="1">
    <location>
        <begin position="21"/>
        <end position="54"/>
    </location>
</feature>
<organism evidence="2 3">
    <name type="scientific">Portunus trituberculatus</name>
    <name type="common">Swimming crab</name>
    <name type="synonym">Neptunus trituberculatus</name>
    <dbReference type="NCBI Taxonomy" id="210409"/>
    <lineage>
        <taxon>Eukaryota</taxon>
        <taxon>Metazoa</taxon>
        <taxon>Ecdysozoa</taxon>
        <taxon>Arthropoda</taxon>
        <taxon>Crustacea</taxon>
        <taxon>Multicrustacea</taxon>
        <taxon>Malacostraca</taxon>
        <taxon>Eumalacostraca</taxon>
        <taxon>Eucarida</taxon>
        <taxon>Decapoda</taxon>
        <taxon>Pleocyemata</taxon>
        <taxon>Brachyura</taxon>
        <taxon>Eubrachyura</taxon>
        <taxon>Portunoidea</taxon>
        <taxon>Portunidae</taxon>
        <taxon>Portuninae</taxon>
        <taxon>Portunus</taxon>
    </lineage>
</organism>
<reference evidence="2 3" key="1">
    <citation type="submission" date="2019-05" db="EMBL/GenBank/DDBJ databases">
        <title>Another draft genome of Portunus trituberculatus and its Hox gene families provides insights of decapod evolution.</title>
        <authorList>
            <person name="Jeong J.-H."/>
            <person name="Song I."/>
            <person name="Kim S."/>
            <person name="Choi T."/>
            <person name="Kim D."/>
            <person name="Ryu S."/>
            <person name="Kim W."/>
        </authorList>
    </citation>
    <scope>NUCLEOTIDE SEQUENCE [LARGE SCALE GENOMIC DNA]</scope>
    <source>
        <tissue evidence="2">Muscle</tissue>
    </source>
</reference>
<keyword evidence="3" id="KW-1185">Reference proteome</keyword>
<dbReference type="Proteomes" id="UP000324222">
    <property type="component" value="Unassembled WGS sequence"/>
</dbReference>
<protein>
    <submittedName>
        <fullName evidence="2">Uncharacterized protein</fullName>
    </submittedName>
</protein>